<keyword evidence="2" id="KW-1003">Cell membrane</keyword>
<reference evidence="8" key="1">
    <citation type="submission" date="2020-05" db="EMBL/GenBank/DDBJ databases">
        <authorList>
            <person name="Chiriac C."/>
            <person name="Salcher M."/>
            <person name="Ghai R."/>
            <person name="Kavagutti S V."/>
        </authorList>
    </citation>
    <scope>NUCLEOTIDE SEQUENCE</scope>
</reference>
<dbReference type="EMBL" id="CAEZTS010000070">
    <property type="protein sequence ID" value="CAB4579478.1"/>
    <property type="molecule type" value="Genomic_DNA"/>
</dbReference>
<evidence type="ECO:0000259" key="7">
    <source>
        <dbReference type="Pfam" id="PF00482"/>
    </source>
</evidence>
<dbReference type="InterPro" id="IPR018076">
    <property type="entry name" value="T2SS_GspF_dom"/>
</dbReference>
<evidence type="ECO:0000313" key="8">
    <source>
        <dbReference type="EMBL" id="CAB4579478.1"/>
    </source>
</evidence>
<accession>A0A6J6F3R7</accession>
<evidence type="ECO:0000256" key="2">
    <source>
        <dbReference type="ARBA" id="ARBA00022475"/>
    </source>
</evidence>
<protein>
    <submittedName>
        <fullName evidence="8">Unannotated protein</fullName>
    </submittedName>
</protein>
<comment type="subcellular location">
    <subcellularLocation>
        <location evidence="1">Cell membrane</location>
        <topology evidence="1">Multi-pass membrane protein</topology>
    </subcellularLocation>
</comment>
<keyword evidence="3 6" id="KW-0812">Transmembrane</keyword>
<dbReference type="GO" id="GO:0005886">
    <property type="term" value="C:plasma membrane"/>
    <property type="evidence" value="ECO:0007669"/>
    <property type="project" value="UniProtKB-SubCell"/>
</dbReference>
<dbReference type="PANTHER" id="PTHR35007:SF2">
    <property type="entry name" value="PILUS ASSEMBLE PROTEIN"/>
    <property type="match status" value="1"/>
</dbReference>
<evidence type="ECO:0000256" key="4">
    <source>
        <dbReference type="ARBA" id="ARBA00022989"/>
    </source>
</evidence>
<organism evidence="8">
    <name type="scientific">freshwater metagenome</name>
    <dbReference type="NCBI Taxonomy" id="449393"/>
    <lineage>
        <taxon>unclassified sequences</taxon>
        <taxon>metagenomes</taxon>
        <taxon>ecological metagenomes</taxon>
    </lineage>
</organism>
<gene>
    <name evidence="8" type="ORF">UFOPK1722_00923</name>
</gene>
<evidence type="ECO:0000256" key="3">
    <source>
        <dbReference type="ARBA" id="ARBA00022692"/>
    </source>
</evidence>
<keyword evidence="5 6" id="KW-0472">Membrane</keyword>
<name>A0A6J6F3R7_9ZZZZ</name>
<dbReference type="PANTHER" id="PTHR35007">
    <property type="entry name" value="INTEGRAL MEMBRANE PROTEIN-RELATED"/>
    <property type="match status" value="1"/>
</dbReference>
<dbReference type="Pfam" id="PF00482">
    <property type="entry name" value="T2SSF"/>
    <property type="match status" value="1"/>
</dbReference>
<sequence length="177" mass="19181">MTAFVLLVLVVVLVLRRRRIIRDRRARAVVDDLPDAVDLLLAALRAGHTPILAIELLARHAPLSVREAFRAVLASVGSGERLGTALDEIPRVLGPIARPLTEILADGDRLGIPIDQIAYQLSIAARHHRRRQAESSARKLPVQLAVPLVACTLPSFVVLVIVPVIAATLGHIRIPTS</sequence>
<dbReference type="AlphaFoldDB" id="A0A6J6F3R7"/>
<feature type="domain" description="Type II secretion system protein GspF" evidence="7">
    <location>
        <begin position="37"/>
        <end position="161"/>
    </location>
</feature>
<proteinExistence type="predicted"/>
<feature type="transmembrane region" description="Helical" evidence="6">
    <location>
        <begin position="144"/>
        <end position="169"/>
    </location>
</feature>
<evidence type="ECO:0000256" key="5">
    <source>
        <dbReference type="ARBA" id="ARBA00023136"/>
    </source>
</evidence>
<keyword evidence="4 6" id="KW-1133">Transmembrane helix</keyword>
<evidence type="ECO:0000256" key="1">
    <source>
        <dbReference type="ARBA" id="ARBA00004651"/>
    </source>
</evidence>
<evidence type="ECO:0000256" key="6">
    <source>
        <dbReference type="SAM" id="Phobius"/>
    </source>
</evidence>